<dbReference type="SMART" id="SM00042">
    <property type="entry name" value="CUB"/>
    <property type="match status" value="1"/>
</dbReference>
<evidence type="ECO:0000256" key="2">
    <source>
        <dbReference type="ARBA" id="ARBA00023157"/>
    </source>
</evidence>
<dbReference type="PROSITE" id="PS01180">
    <property type="entry name" value="CUB"/>
    <property type="match status" value="1"/>
</dbReference>
<feature type="domain" description="CUB" evidence="6">
    <location>
        <begin position="139"/>
        <end position="252"/>
    </location>
</feature>
<feature type="coiled-coil region" evidence="4">
    <location>
        <begin position="71"/>
        <end position="102"/>
    </location>
</feature>
<dbReference type="PANTHER" id="PTHR24251:SF41">
    <property type="entry name" value="DELETED IN MALIGNANT BRAIN TUMORS 1 PROTEIN-LIKE"/>
    <property type="match status" value="1"/>
</dbReference>
<dbReference type="EMBL" id="GDRN01056906">
    <property type="protein sequence ID" value="JAI65767.1"/>
    <property type="molecule type" value="Transcribed_RNA"/>
</dbReference>
<name>A0A0P4WGP2_SCYOL</name>
<evidence type="ECO:0000256" key="5">
    <source>
        <dbReference type="SAM" id="SignalP"/>
    </source>
</evidence>
<dbReference type="PANTHER" id="PTHR24251">
    <property type="entry name" value="OVOCHYMASE-RELATED"/>
    <property type="match status" value="1"/>
</dbReference>
<evidence type="ECO:0000256" key="4">
    <source>
        <dbReference type="SAM" id="Coils"/>
    </source>
</evidence>
<protein>
    <recommendedName>
        <fullName evidence="6">CUB domain-containing protein</fullName>
    </recommendedName>
</protein>
<dbReference type="EMBL" id="GDRN01056905">
    <property type="protein sequence ID" value="JAI65768.1"/>
    <property type="molecule type" value="Transcribed_RNA"/>
</dbReference>
<dbReference type="Gene3D" id="2.60.120.290">
    <property type="entry name" value="Spermadhesin, CUB domain"/>
    <property type="match status" value="1"/>
</dbReference>
<evidence type="ECO:0000256" key="1">
    <source>
        <dbReference type="ARBA" id="ARBA00022737"/>
    </source>
</evidence>
<dbReference type="AlphaFoldDB" id="A0A0P4WGP2"/>
<proteinExistence type="predicted"/>
<dbReference type="SUPFAM" id="SSF49854">
    <property type="entry name" value="Spermadhesin, CUB domain"/>
    <property type="match status" value="1"/>
</dbReference>
<keyword evidence="4" id="KW-0175">Coiled coil</keyword>
<keyword evidence="2 3" id="KW-1015">Disulfide bond</keyword>
<comment type="caution">
    <text evidence="3">Lacks conserved residue(s) required for the propagation of feature annotation.</text>
</comment>
<evidence type="ECO:0000313" key="7">
    <source>
        <dbReference type="EMBL" id="JAI65767.1"/>
    </source>
</evidence>
<dbReference type="Pfam" id="PF00431">
    <property type="entry name" value="CUB"/>
    <property type="match status" value="1"/>
</dbReference>
<feature type="chain" id="PRO_5007421463" description="CUB domain-containing protein" evidence="5">
    <location>
        <begin position="24"/>
        <end position="254"/>
    </location>
</feature>
<keyword evidence="5" id="KW-0732">Signal</keyword>
<dbReference type="InterPro" id="IPR000859">
    <property type="entry name" value="CUB_dom"/>
</dbReference>
<evidence type="ECO:0000256" key="3">
    <source>
        <dbReference type="PROSITE-ProRule" id="PRU00059"/>
    </source>
</evidence>
<feature type="signal peptide" evidence="5">
    <location>
        <begin position="1"/>
        <end position="23"/>
    </location>
</feature>
<keyword evidence="1" id="KW-0677">Repeat</keyword>
<evidence type="ECO:0000259" key="6">
    <source>
        <dbReference type="PROSITE" id="PS01180"/>
    </source>
</evidence>
<dbReference type="CDD" id="cd00041">
    <property type="entry name" value="CUB"/>
    <property type="match status" value="1"/>
</dbReference>
<reference evidence="7" key="1">
    <citation type="submission" date="2015-09" db="EMBL/GenBank/DDBJ databases">
        <title>Scylla olivacea transcriptome.</title>
        <authorList>
            <person name="Ikhwanuddin M."/>
        </authorList>
    </citation>
    <scope>NUCLEOTIDE SEQUENCE</scope>
</reference>
<feature type="disulfide bond" evidence="3">
    <location>
        <begin position="139"/>
        <end position="166"/>
    </location>
</feature>
<dbReference type="InterPro" id="IPR035914">
    <property type="entry name" value="Sperma_CUB_dom_sf"/>
</dbReference>
<organism evidence="7">
    <name type="scientific">Scylla olivacea</name>
    <name type="common">Orange mud crab</name>
    <name type="synonym">Cancer olivacea</name>
    <dbReference type="NCBI Taxonomy" id="85551"/>
    <lineage>
        <taxon>Eukaryota</taxon>
        <taxon>Metazoa</taxon>
        <taxon>Ecdysozoa</taxon>
        <taxon>Arthropoda</taxon>
        <taxon>Crustacea</taxon>
        <taxon>Multicrustacea</taxon>
        <taxon>Malacostraca</taxon>
        <taxon>Eumalacostraca</taxon>
        <taxon>Eucarida</taxon>
        <taxon>Decapoda</taxon>
        <taxon>Pleocyemata</taxon>
        <taxon>Brachyura</taxon>
        <taxon>Eubrachyura</taxon>
        <taxon>Portunoidea</taxon>
        <taxon>Portunidae</taxon>
        <taxon>Portuninae</taxon>
        <taxon>Scylla</taxon>
    </lineage>
</organism>
<accession>A0A0P4WGP2</accession>
<sequence>MCFKAVSILFLLVVAVAVAVVKGYPYFTKQDHHSQDVEQYDLAMSVVINQIALLKLLNKSSSSHVSREPWLQELQMMKNNAISEIQDLYMNVKNQLQAMVDEARNEFQTVNPQTSTAVQEQSDNGRANTLHNDTNLSLCGIFKVLNGSSGSLAPTTVPPYLDRTFCSWEVRLPEGTKPEFSWVYFGIEDCDSCSCDYVKVWDPAVSTGDKMCGFAPSALHSMYKINNNIFRVLFYSDEGGNDIGFRLNYRAIRS</sequence>